<dbReference type="KEGG" id="cby:CLM_2295"/>
<dbReference type="PANTHER" id="PTHR30408">
    <property type="entry name" value="TYPE-1 RESTRICTION ENZYME ECOKI SPECIFICITY PROTEIN"/>
    <property type="match status" value="1"/>
</dbReference>
<dbReference type="InterPro" id="IPR000055">
    <property type="entry name" value="Restrct_endonuc_typeI_TRD"/>
</dbReference>
<dbReference type="EMBL" id="CP001581">
    <property type="protein sequence ID" value="ACO83607.1"/>
    <property type="molecule type" value="Genomic_DNA"/>
</dbReference>
<dbReference type="GO" id="GO:0009307">
    <property type="term" value="P:DNA restriction-modification system"/>
    <property type="evidence" value="ECO:0007669"/>
    <property type="project" value="UniProtKB-KW"/>
</dbReference>
<dbReference type="GO" id="GO:0003677">
    <property type="term" value="F:DNA binding"/>
    <property type="evidence" value="ECO:0007669"/>
    <property type="project" value="UniProtKB-KW"/>
</dbReference>
<dbReference type="Pfam" id="PF01420">
    <property type="entry name" value="Methylase_S"/>
    <property type="match status" value="1"/>
</dbReference>
<dbReference type="Gene3D" id="1.10.287.1120">
    <property type="entry name" value="Bipartite methylase S protein"/>
    <property type="match status" value="1"/>
</dbReference>
<dbReference type="HOGENOM" id="CLU_021095_1_1_9"/>
<comment type="similarity">
    <text evidence="1">Belongs to the type-I restriction system S methylase family.</text>
</comment>
<evidence type="ECO:0000313" key="6">
    <source>
        <dbReference type="Proteomes" id="UP000001374"/>
    </source>
</evidence>
<accession>C1FPX8</accession>
<gene>
    <name evidence="5" type="ordered locus">CLM_2295</name>
</gene>
<evidence type="ECO:0000256" key="2">
    <source>
        <dbReference type="ARBA" id="ARBA00022747"/>
    </source>
</evidence>
<feature type="domain" description="Type I restriction modification DNA specificity" evidence="4">
    <location>
        <begin position="239"/>
        <end position="428"/>
    </location>
</feature>
<reference evidence="5 6" key="1">
    <citation type="submission" date="2008-10" db="EMBL/GenBank/DDBJ databases">
        <title>Genome sequence of Clostridium botulinum A2 Kyoto.</title>
        <authorList>
            <person name="Shrivastava S."/>
            <person name="Brinkac L.M."/>
            <person name="Brown J.L."/>
            <person name="Bruce D."/>
            <person name="Detter C.C."/>
            <person name="Johnson E.A."/>
            <person name="Munk C.A."/>
            <person name="Smith L.A."/>
            <person name="Smith T.J."/>
            <person name="Sutton G."/>
            <person name="Brettin T.S."/>
        </authorList>
    </citation>
    <scope>NUCLEOTIDE SEQUENCE [LARGE SCALE GENOMIC DNA]</scope>
    <source>
        <strain evidence="6">Kyoto / Type A2</strain>
    </source>
</reference>
<dbReference type="eggNOG" id="COG0732">
    <property type="taxonomic scope" value="Bacteria"/>
</dbReference>
<name>C1FPX8_CLOBJ</name>
<keyword evidence="2" id="KW-0680">Restriction system</keyword>
<dbReference type="PANTHER" id="PTHR30408:SF12">
    <property type="entry name" value="TYPE I RESTRICTION ENZYME MJAVIII SPECIFICITY SUBUNIT"/>
    <property type="match status" value="1"/>
</dbReference>
<sequence>MTRKMKDSGVEWIGYMNTCWKTMPLKFILKERRQKNSPIITKERLSLSIGVGVTLYSEKTTNLDRFKDDVTQYKVAYPNDLVINSMNVIVGAEGISNYLGCVSPAYYVMCSSNPQKFITKYYDYCFKTSTIQKALFYLGKGIMAIDRGEGRVNTCRLKVSSYDLGRLEFPVPSVNEQHRIVEFLDNRCNKIDQTIQKEKQVIEKLKEYKQSVITEAVTKGLNPDVKMKDSGVEWIGEIPKHWKVEKLKHIFSFKKGLSITKDNLVEEGIKVISYGQIHSKSNIGVCINDSLIRYVGEEYLETGKQSLVLRNDFIFADTSEDLEGAGNYVYVGKNEEIFAGYHTIILTPIKDDIMSEWKYFAYLYKTDCWRSQIRSRVSGIKLFSITQKILKQTEVIVPDIKEQKEITDYLDKKCSSIDKLISDKEKVIKKLTEYKKSLIYECVTGKKEVQ</sequence>
<evidence type="ECO:0000256" key="1">
    <source>
        <dbReference type="ARBA" id="ARBA00010923"/>
    </source>
</evidence>
<evidence type="ECO:0000313" key="5">
    <source>
        <dbReference type="EMBL" id="ACO83607.1"/>
    </source>
</evidence>
<dbReference type="InterPro" id="IPR052021">
    <property type="entry name" value="Type-I_RS_S_subunit"/>
</dbReference>
<organism evidence="5 6">
    <name type="scientific">Clostridium botulinum (strain Kyoto / Type A2)</name>
    <dbReference type="NCBI Taxonomy" id="536232"/>
    <lineage>
        <taxon>Bacteria</taxon>
        <taxon>Bacillati</taxon>
        <taxon>Bacillota</taxon>
        <taxon>Clostridia</taxon>
        <taxon>Eubacteriales</taxon>
        <taxon>Clostridiaceae</taxon>
        <taxon>Clostridium</taxon>
    </lineage>
</organism>
<dbReference type="Gene3D" id="3.90.220.20">
    <property type="entry name" value="DNA methylase specificity domains"/>
    <property type="match status" value="2"/>
</dbReference>
<dbReference type="SUPFAM" id="SSF116734">
    <property type="entry name" value="DNA methylase specificity domain"/>
    <property type="match status" value="2"/>
</dbReference>
<evidence type="ECO:0000256" key="3">
    <source>
        <dbReference type="ARBA" id="ARBA00023125"/>
    </source>
</evidence>
<evidence type="ECO:0000259" key="4">
    <source>
        <dbReference type="Pfam" id="PF01420"/>
    </source>
</evidence>
<dbReference type="AlphaFoldDB" id="C1FPX8"/>
<dbReference type="RefSeq" id="WP_012703780.1">
    <property type="nucleotide sequence ID" value="NC_012563.1"/>
</dbReference>
<keyword evidence="3" id="KW-0238">DNA-binding</keyword>
<dbReference type="Proteomes" id="UP000001374">
    <property type="component" value="Chromosome"/>
</dbReference>
<proteinExistence type="inferred from homology"/>
<dbReference type="InterPro" id="IPR044946">
    <property type="entry name" value="Restrct_endonuc_typeI_TRD_sf"/>
</dbReference>
<dbReference type="REBASE" id="20666">
    <property type="entry name" value="S.CboA2ORF2296P"/>
</dbReference>
<protein>
    <submittedName>
        <fullName evidence="5">Restriction modification system DNA specificity domain protein</fullName>
    </submittedName>
</protein>